<evidence type="ECO:0000313" key="4">
    <source>
        <dbReference type="Proteomes" id="UP000821853"/>
    </source>
</evidence>
<sequence>MHVFLLVELSLAIISCVGRPVIMPFSFPKNAVLRQKTTITCVVSSGAGPFQFVWTHEGNSVASDSRKHVKILSESVAALTIEAISAEDLGNYTCTASNSEGRTSLLRRSFHRR</sequence>
<dbReference type="VEuPathDB" id="VectorBase:HLOH_058864"/>
<dbReference type="SMART" id="SM00408">
    <property type="entry name" value="IGc2"/>
    <property type="match status" value="1"/>
</dbReference>
<dbReference type="Proteomes" id="UP000821853">
    <property type="component" value="Chromosome 10"/>
</dbReference>
<name>A0A9J6FDP5_HAELO</name>
<dbReference type="OMA" id="NIYWITI"/>
<dbReference type="OrthoDB" id="6435434at2759"/>
<dbReference type="InterPro" id="IPR003599">
    <property type="entry name" value="Ig_sub"/>
</dbReference>
<dbReference type="Pfam" id="PF13927">
    <property type="entry name" value="Ig_3"/>
    <property type="match status" value="1"/>
</dbReference>
<keyword evidence="4" id="KW-1185">Reference proteome</keyword>
<protein>
    <recommendedName>
        <fullName evidence="2">Ig-like domain-containing protein</fullName>
    </recommendedName>
</protein>
<evidence type="ECO:0000313" key="3">
    <source>
        <dbReference type="EMBL" id="KAH9364294.1"/>
    </source>
</evidence>
<dbReference type="FunFam" id="2.60.40.10:FF:000333">
    <property type="entry name" value="Down syndrome cell adhesion molecule"/>
    <property type="match status" value="1"/>
</dbReference>
<organism evidence="3 4">
    <name type="scientific">Haemaphysalis longicornis</name>
    <name type="common">Bush tick</name>
    <dbReference type="NCBI Taxonomy" id="44386"/>
    <lineage>
        <taxon>Eukaryota</taxon>
        <taxon>Metazoa</taxon>
        <taxon>Ecdysozoa</taxon>
        <taxon>Arthropoda</taxon>
        <taxon>Chelicerata</taxon>
        <taxon>Arachnida</taxon>
        <taxon>Acari</taxon>
        <taxon>Parasitiformes</taxon>
        <taxon>Ixodida</taxon>
        <taxon>Ixodoidea</taxon>
        <taxon>Ixodidae</taxon>
        <taxon>Haemaphysalinae</taxon>
        <taxon>Haemaphysalis</taxon>
    </lineage>
</organism>
<keyword evidence="1" id="KW-0732">Signal</keyword>
<dbReference type="SMART" id="SM00409">
    <property type="entry name" value="IG"/>
    <property type="match status" value="1"/>
</dbReference>
<dbReference type="InterPro" id="IPR007110">
    <property type="entry name" value="Ig-like_dom"/>
</dbReference>
<dbReference type="PROSITE" id="PS50835">
    <property type="entry name" value="IG_LIKE"/>
    <property type="match status" value="1"/>
</dbReference>
<dbReference type="Gene3D" id="2.60.40.10">
    <property type="entry name" value="Immunoglobulins"/>
    <property type="match status" value="1"/>
</dbReference>
<evidence type="ECO:0000256" key="1">
    <source>
        <dbReference type="SAM" id="SignalP"/>
    </source>
</evidence>
<gene>
    <name evidence="3" type="ORF">HPB48_008468</name>
</gene>
<evidence type="ECO:0000259" key="2">
    <source>
        <dbReference type="PROSITE" id="PS50835"/>
    </source>
</evidence>
<feature type="signal peptide" evidence="1">
    <location>
        <begin position="1"/>
        <end position="18"/>
    </location>
</feature>
<feature type="chain" id="PRO_5039920859" description="Ig-like domain-containing protein" evidence="1">
    <location>
        <begin position="19"/>
        <end position="113"/>
    </location>
</feature>
<dbReference type="EMBL" id="JABSTR010000002">
    <property type="protein sequence ID" value="KAH9364294.1"/>
    <property type="molecule type" value="Genomic_DNA"/>
</dbReference>
<feature type="domain" description="Ig-like" evidence="2">
    <location>
        <begin position="20"/>
        <end position="111"/>
    </location>
</feature>
<reference evidence="3 4" key="1">
    <citation type="journal article" date="2020" name="Cell">
        <title>Large-Scale Comparative Analyses of Tick Genomes Elucidate Their Genetic Diversity and Vector Capacities.</title>
        <authorList>
            <consortium name="Tick Genome and Microbiome Consortium (TIGMIC)"/>
            <person name="Jia N."/>
            <person name="Wang J."/>
            <person name="Shi W."/>
            <person name="Du L."/>
            <person name="Sun Y."/>
            <person name="Zhan W."/>
            <person name="Jiang J.F."/>
            <person name="Wang Q."/>
            <person name="Zhang B."/>
            <person name="Ji P."/>
            <person name="Bell-Sakyi L."/>
            <person name="Cui X.M."/>
            <person name="Yuan T.T."/>
            <person name="Jiang B.G."/>
            <person name="Yang W.F."/>
            <person name="Lam T.T."/>
            <person name="Chang Q.C."/>
            <person name="Ding S.J."/>
            <person name="Wang X.J."/>
            <person name="Zhu J.G."/>
            <person name="Ruan X.D."/>
            <person name="Zhao L."/>
            <person name="Wei J.T."/>
            <person name="Ye R.Z."/>
            <person name="Que T.C."/>
            <person name="Du C.H."/>
            <person name="Zhou Y.H."/>
            <person name="Cheng J.X."/>
            <person name="Dai P.F."/>
            <person name="Guo W.B."/>
            <person name="Han X.H."/>
            <person name="Huang E.J."/>
            <person name="Li L.F."/>
            <person name="Wei W."/>
            <person name="Gao Y.C."/>
            <person name="Liu J.Z."/>
            <person name="Shao H.Z."/>
            <person name="Wang X."/>
            <person name="Wang C.C."/>
            <person name="Yang T.C."/>
            <person name="Huo Q.B."/>
            <person name="Li W."/>
            <person name="Chen H.Y."/>
            <person name="Chen S.E."/>
            <person name="Zhou L.G."/>
            <person name="Ni X.B."/>
            <person name="Tian J.H."/>
            <person name="Sheng Y."/>
            <person name="Liu T."/>
            <person name="Pan Y.S."/>
            <person name="Xia L.Y."/>
            <person name="Li J."/>
            <person name="Zhao F."/>
            <person name="Cao W.C."/>
        </authorList>
    </citation>
    <scope>NUCLEOTIDE SEQUENCE [LARGE SCALE GENOMIC DNA]</scope>
    <source>
        <strain evidence="3">HaeL-2018</strain>
    </source>
</reference>
<dbReference type="InterPro" id="IPR036179">
    <property type="entry name" value="Ig-like_dom_sf"/>
</dbReference>
<dbReference type="SUPFAM" id="SSF48726">
    <property type="entry name" value="Immunoglobulin"/>
    <property type="match status" value="1"/>
</dbReference>
<comment type="caution">
    <text evidence="3">The sequence shown here is derived from an EMBL/GenBank/DDBJ whole genome shotgun (WGS) entry which is preliminary data.</text>
</comment>
<proteinExistence type="predicted"/>
<accession>A0A9J6FDP5</accession>
<dbReference type="AlphaFoldDB" id="A0A9J6FDP5"/>
<dbReference type="InterPro" id="IPR003598">
    <property type="entry name" value="Ig_sub2"/>
</dbReference>
<dbReference type="InterPro" id="IPR013783">
    <property type="entry name" value="Ig-like_fold"/>
</dbReference>